<organism evidence="1">
    <name type="scientific">marine sediment metagenome</name>
    <dbReference type="NCBI Taxonomy" id="412755"/>
    <lineage>
        <taxon>unclassified sequences</taxon>
        <taxon>metagenomes</taxon>
        <taxon>ecological metagenomes</taxon>
    </lineage>
</organism>
<feature type="non-terminal residue" evidence="1">
    <location>
        <position position="48"/>
    </location>
</feature>
<evidence type="ECO:0000313" key="1">
    <source>
        <dbReference type="EMBL" id="GAI69396.1"/>
    </source>
</evidence>
<protein>
    <submittedName>
        <fullName evidence="1">Uncharacterized protein</fullName>
    </submittedName>
</protein>
<comment type="caution">
    <text evidence="1">The sequence shown here is derived from an EMBL/GenBank/DDBJ whole genome shotgun (WGS) entry which is preliminary data.</text>
</comment>
<dbReference type="EMBL" id="BARW01003633">
    <property type="protein sequence ID" value="GAI69396.1"/>
    <property type="molecule type" value="Genomic_DNA"/>
</dbReference>
<dbReference type="AlphaFoldDB" id="X1RQX1"/>
<accession>X1RQX1</accession>
<reference evidence="1" key="1">
    <citation type="journal article" date="2014" name="Front. Microbiol.">
        <title>High frequency of phylogenetically diverse reductive dehalogenase-homologous genes in deep subseafloor sedimentary metagenomes.</title>
        <authorList>
            <person name="Kawai M."/>
            <person name="Futagami T."/>
            <person name="Toyoda A."/>
            <person name="Takaki Y."/>
            <person name="Nishi S."/>
            <person name="Hori S."/>
            <person name="Arai W."/>
            <person name="Tsubouchi T."/>
            <person name="Morono Y."/>
            <person name="Uchiyama I."/>
            <person name="Ito T."/>
            <person name="Fujiyama A."/>
            <person name="Inagaki F."/>
            <person name="Takami H."/>
        </authorList>
    </citation>
    <scope>NUCLEOTIDE SEQUENCE</scope>
    <source>
        <strain evidence="1">Expedition CK06-06</strain>
    </source>
</reference>
<sequence length="48" mass="5745">MGKFGGRYIDKTKFHIPILQDCMFLYYSLDIEAENGIEYLYAWLDKHP</sequence>
<name>X1RQX1_9ZZZZ</name>
<proteinExistence type="predicted"/>
<gene>
    <name evidence="1" type="ORF">S12H4_09105</name>
</gene>